<feature type="domain" description="Peptidase C1A papain C-terminal" evidence="2">
    <location>
        <begin position="147"/>
        <end position="383"/>
    </location>
</feature>
<dbReference type="AlphaFoldDB" id="A0A6A4J120"/>
<organism evidence="3 4">
    <name type="scientific">Apolygus lucorum</name>
    <name type="common">Small green plant bug</name>
    <name type="synonym">Lygocoris lucorum</name>
    <dbReference type="NCBI Taxonomy" id="248454"/>
    <lineage>
        <taxon>Eukaryota</taxon>
        <taxon>Metazoa</taxon>
        <taxon>Ecdysozoa</taxon>
        <taxon>Arthropoda</taxon>
        <taxon>Hexapoda</taxon>
        <taxon>Insecta</taxon>
        <taxon>Pterygota</taxon>
        <taxon>Neoptera</taxon>
        <taxon>Paraneoptera</taxon>
        <taxon>Hemiptera</taxon>
        <taxon>Heteroptera</taxon>
        <taxon>Panheteroptera</taxon>
        <taxon>Cimicomorpha</taxon>
        <taxon>Miridae</taxon>
        <taxon>Mirini</taxon>
        <taxon>Apolygus</taxon>
    </lineage>
</organism>
<comment type="caution">
    <text evidence="3">The sequence shown here is derived from an EMBL/GenBank/DDBJ whole genome shotgun (WGS) entry which is preliminary data.</text>
</comment>
<dbReference type="InterPro" id="IPR000668">
    <property type="entry name" value="Peptidase_C1A_C"/>
</dbReference>
<accession>A0A6A4J120</accession>
<dbReference type="SUPFAM" id="SSF54001">
    <property type="entry name" value="Cysteine proteinases"/>
    <property type="match status" value="1"/>
</dbReference>
<dbReference type="InterPro" id="IPR039417">
    <property type="entry name" value="Peptidase_C1A_papain-like"/>
</dbReference>
<gene>
    <name evidence="3" type="ORF">GE061_006391</name>
</gene>
<sequence length="437" mass="49916">MVVSISFSTQQTIEFTEEELADYNKLIALVRTEGAKQAVIDYMNTDLYKSAFRSLREYVYSSVEAYKNKKRQFWLRLNRWSVNPNSTSYLGTYWDEVLQNEVDIITAYLSDADRKLQMAFLEATGHNFKYNLLQPMPWQVKNTPLIIPKIIDWRLKGTIDSPVNKYHFNCKASYPFAVAATIDAHINHHRQFSVPLSPTSPQMFLSCPYANDMRFLGYNPCKDDQYGANGTPDAIVRSYEFAVINGIISAESWKYVDGESHECPPRSNDFLGILQGYVILPKGKKAEVDLMIAVALYGPVTVSFEYSEQNYELLKYGGGIYDQPCAKGKLFTMVVIGYGEDNGKPYWLLMNNFGPEWGQYGYIKIARSSPTACDITQQMIFPVISKVFPILTYEGNIWTNANYSKAVRDTLLRRYNYTDGDDLPPALKLSNDPDVWV</sequence>
<name>A0A6A4J120_APOLU</name>
<protein>
    <recommendedName>
        <fullName evidence="2">Peptidase C1A papain C-terminal domain-containing protein</fullName>
    </recommendedName>
</protein>
<evidence type="ECO:0000256" key="1">
    <source>
        <dbReference type="ARBA" id="ARBA00008455"/>
    </source>
</evidence>
<dbReference type="Pfam" id="PF00112">
    <property type="entry name" value="Peptidase_C1"/>
    <property type="match status" value="1"/>
</dbReference>
<dbReference type="SMART" id="SM00645">
    <property type="entry name" value="Pept_C1"/>
    <property type="match status" value="1"/>
</dbReference>
<comment type="similarity">
    <text evidence="1">Belongs to the peptidase C1 family.</text>
</comment>
<proteinExistence type="inferred from homology"/>
<dbReference type="InterPro" id="IPR013128">
    <property type="entry name" value="Peptidase_C1A"/>
</dbReference>
<dbReference type="GO" id="GO:0006508">
    <property type="term" value="P:proteolysis"/>
    <property type="evidence" value="ECO:0007669"/>
    <property type="project" value="InterPro"/>
</dbReference>
<evidence type="ECO:0000313" key="4">
    <source>
        <dbReference type="Proteomes" id="UP000466442"/>
    </source>
</evidence>
<dbReference type="Gene3D" id="3.90.70.10">
    <property type="entry name" value="Cysteine proteinases"/>
    <property type="match status" value="1"/>
</dbReference>
<keyword evidence="4" id="KW-1185">Reference proteome</keyword>
<dbReference type="Proteomes" id="UP000466442">
    <property type="component" value="Unassembled WGS sequence"/>
</dbReference>
<dbReference type="PANTHER" id="PTHR12411">
    <property type="entry name" value="CYSTEINE PROTEASE FAMILY C1-RELATED"/>
    <property type="match status" value="1"/>
</dbReference>
<dbReference type="InterPro" id="IPR038765">
    <property type="entry name" value="Papain-like_cys_pep_sf"/>
</dbReference>
<evidence type="ECO:0000259" key="2">
    <source>
        <dbReference type="SMART" id="SM00645"/>
    </source>
</evidence>
<dbReference type="CDD" id="cd02248">
    <property type="entry name" value="Peptidase_C1A"/>
    <property type="match status" value="1"/>
</dbReference>
<dbReference type="EMBL" id="WIXP02000014">
    <property type="protein sequence ID" value="KAF6200090.1"/>
    <property type="molecule type" value="Genomic_DNA"/>
</dbReference>
<dbReference type="GO" id="GO:0008234">
    <property type="term" value="F:cysteine-type peptidase activity"/>
    <property type="evidence" value="ECO:0007669"/>
    <property type="project" value="InterPro"/>
</dbReference>
<evidence type="ECO:0000313" key="3">
    <source>
        <dbReference type="EMBL" id="KAF6200090.1"/>
    </source>
</evidence>
<dbReference type="OrthoDB" id="423263at2759"/>
<reference evidence="3" key="1">
    <citation type="journal article" date="2021" name="Mol. Ecol. Resour.">
        <title>Apolygus lucorum genome provides insights into omnivorousness and mesophyll feeding.</title>
        <authorList>
            <person name="Liu Y."/>
            <person name="Liu H."/>
            <person name="Wang H."/>
            <person name="Huang T."/>
            <person name="Liu B."/>
            <person name="Yang B."/>
            <person name="Yin L."/>
            <person name="Li B."/>
            <person name="Zhang Y."/>
            <person name="Zhang S."/>
            <person name="Jiang F."/>
            <person name="Zhang X."/>
            <person name="Ren Y."/>
            <person name="Wang B."/>
            <person name="Wang S."/>
            <person name="Lu Y."/>
            <person name="Wu K."/>
            <person name="Fan W."/>
            <person name="Wang G."/>
        </authorList>
    </citation>
    <scope>NUCLEOTIDE SEQUENCE</scope>
    <source>
        <strain evidence="3">12Hb</strain>
    </source>
</reference>